<dbReference type="Proteomes" id="UP000536509">
    <property type="component" value="Unassembled WGS sequence"/>
</dbReference>
<evidence type="ECO:0000313" key="2">
    <source>
        <dbReference type="Proteomes" id="UP000536509"/>
    </source>
</evidence>
<reference evidence="1 2" key="1">
    <citation type="submission" date="2020-05" db="EMBL/GenBank/DDBJ databases">
        <title>Draft genome of Flavobacterium sp. IMCC34852.</title>
        <authorList>
            <person name="Song J."/>
            <person name="Cho J.-C."/>
        </authorList>
    </citation>
    <scope>NUCLEOTIDE SEQUENCE [LARGE SCALE GENOMIC DNA]</scope>
    <source>
        <strain evidence="1 2">IMCC34852</strain>
    </source>
</reference>
<organism evidence="1 2">
    <name type="scientific">Flavobacterium rivulicola</name>
    <dbReference type="NCBI Taxonomy" id="2732161"/>
    <lineage>
        <taxon>Bacteria</taxon>
        <taxon>Pseudomonadati</taxon>
        <taxon>Bacteroidota</taxon>
        <taxon>Flavobacteriia</taxon>
        <taxon>Flavobacteriales</taxon>
        <taxon>Flavobacteriaceae</taxon>
        <taxon>Flavobacterium</taxon>
    </lineage>
</organism>
<keyword evidence="2" id="KW-1185">Reference proteome</keyword>
<name>A0A7Y3RBV0_9FLAO</name>
<accession>A0A7Y3RBV0</accession>
<dbReference type="AlphaFoldDB" id="A0A7Y3RBV0"/>
<sequence>MKPKFPIISIYNNAVDLIPNQTYLSKAKVLGVLKGNSNSIAFDSAGNKWSFKLTSDKISDNFITRFLANTFYNPTVDVIPEWKMIGEFEIDEIKSVLIKSIEKDEDVLTQFIDSEDIKNHVNKAHSFETIYNILNRYVFEYNEEEI</sequence>
<evidence type="ECO:0000313" key="1">
    <source>
        <dbReference type="EMBL" id="NNT73270.1"/>
    </source>
</evidence>
<dbReference type="EMBL" id="JABEVX010000021">
    <property type="protein sequence ID" value="NNT73270.1"/>
    <property type="molecule type" value="Genomic_DNA"/>
</dbReference>
<gene>
    <name evidence="1" type="ORF">HKT18_13705</name>
</gene>
<comment type="caution">
    <text evidence="1">The sequence shown here is derived from an EMBL/GenBank/DDBJ whole genome shotgun (WGS) entry which is preliminary data.</text>
</comment>
<dbReference type="RefSeq" id="WP_171223425.1">
    <property type="nucleotide sequence ID" value="NZ_CP121446.1"/>
</dbReference>
<proteinExistence type="predicted"/>
<protein>
    <submittedName>
        <fullName evidence="1">Uncharacterized protein</fullName>
    </submittedName>
</protein>